<protein>
    <submittedName>
        <fullName evidence="2">Prepilin-type N-terminal cleavage/methylation domain-containing protein</fullName>
    </submittedName>
</protein>
<dbReference type="InterPro" id="IPR018247">
    <property type="entry name" value="EF_Hand_1_Ca_BS"/>
</dbReference>
<dbReference type="NCBIfam" id="TIGR02532">
    <property type="entry name" value="IV_pilin_GFxxxE"/>
    <property type="match status" value="1"/>
</dbReference>
<accession>A0A7C4TI78</accession>
<sequence>MGIKNCQIREKRKCKLLNSEAPGMTLIEMMVSLVILMLVLGAIYSILNIQQSRSTQVSRTTVMQTDAQVAFTLLKMDLLHAGLGAPYDSVNYSVLGGGSIIGLNATGLGFEANATRWSYILTSEKPYIIVRRWSDTASNFTQGDTVMIVDEKRTPYQGMDELIIANNPRVDTTIFVDTVSGGKFDTIPAAKLLVGVTPRYGALIFKLNKAIYYGGISYKLTADSLIRGNEPLLTNVEAIQFRMGVDDDGDGIIAGNEWSNVLKENPGYLRKNAIRFTMVVTSEGMPGYTYPSNSVTIENNPPYTYNLTDTQRRRKRAILSGIVYPPNLQPPD</sequence>
<gene>
    <name evidence="2" type="ORF">ENV60_09250</name>
</gene>
<evidence type="ECO:0000313" key="2">
    <source>
        <dbReference type="EMBL" id="HGV98463.1"/>
    </source>
</evidence>
<reference evidence="2" key="1">
    <citation type="journal article" date="2020" name="mSystems">
        <title>Genome- and Community-Level Interaction Insights into Carbon Utilization and Element Cycling Functions of Hydrothermarchaeota in Hydrothermal Sediment.</title>
        <authorList>
            <person name="Zhou Z."/>
            <person name="Liu Y."/>
            <person name="Xu W."/>
            <person name="Pan J."/>
            <person name="Luo Z.H."/>
            <person name="Li M."/>
        </authorList>
    </citation>
    <scope>NUCLEOTIDE SEQUENCE [LARGE SCALE GENOMIC DNA]</scope>
    <source>
        <strain evidence="2">SpSt-774</strain>
    </source>
</reference>
<comment type="caution">
    <text evidence="2">The sequence shown here is derived from an EMBL/GenBank/DDBJ whole genome shotgun (WGS) entry which is preliminary data.</text>
</comment>
<keyword evidence="1" id="KW-0812">Transmembrane</keyword>
<keyword evidence="1" id="KW-1133">Transmembrane helix</keyword>
<proteinExistence type="predicted"/>
<organism evidence="2">
    <name type="scientific">candidate division WOR-3 bacterium</name>
    <dbReference type="NCBI Taxonomy" id="2052148"/>
    <lineage>
        <taxon>Bacteria</taxon>
        <taxon>Bacteria division WOR-3</taxon>
    </lineage>
</organism>
<name>A0A7C4TI78_UNCW3</name>
<feature type="transmembrane region" description="Helical" evidence="1">
    <location>
        <begin position="21"/>
        <end position="47"/>
    </location>
</feature>
<dbReference type="Pfam" id="PF07963">
    <property type="entry name" value="N_methyl"/>
    <property type="match status" value="1"/>
</dbReference>
<dbReference type="AlphaFoldDB" id="A0A7C4TI78"/>
<dbReference type="InterPro" id="IPR012902">
    <property type="entry name" value="N_methyl_site"/>
</dbReference>
<keyword evidence="1" id="KW-0472">Membrane</keyword>
<evidence type="ECO:0000256" key="1">
    <source>
        <dbReference type="SAM" id="Phobius"/>
    </source>
</evidence>
<dbReference type="EMBL" id="DTGZ01000174">
    <property type="protein sequence ID" value="HGV98463.1"/>
    <property type="molecule type" value="Genomic_DNA"/>
</dbReference>
<dbReference type="PROSITE" id="PS00018">
    <property type="entry name" value="EF_HAND_1"/>
    <property type="match status" value="1"/>
</dbReference>